<gene>
    <name evidence="1" type="ORF">EST38_g14550</name>
</gene>
<evidence type="ECO:0000313" key="2">
    <source>
        <dbReference type="Proteomes" id="UP000290288"/>
    </source>
</evidence>
<accession>A0A4Q2CZM8</accession>
<organism evidence="1 2">
    <name type="scientific">Candolleomyces aberdarensis</name>
    <dbReference type="NCBI Taxonomy" id="2316362"/>
    <lineage>
        <taxon>Eukaryota</taxon>
        <taxon>Fungi</taxon>
        <taxon>Dikarya</taxon>
        <taxon>Basidiomycota</taxon>
        <taxon>Agaricomycotina</taxon>
        <taxon>Agaricomycetes</taxon>
        <taxon>Agaricomycetidae</taxon>
        <taxon>Agaricales</taxon>
        <taxon>Agaricineae</taxon>
        <taxon>Psathyrellaceae</taxon>
        <taxon>Candolleomyces</taxon>
    </lineage>
</organism>
<protein>
    <recommendedName>
        <fullName evidence="3">F-box domain-containing protein</fullName>
    </recommendedName>
</protein>
<dbReference type="OrthoDB" id="3145912at2759"/>
<evidence type="ECO:0000313" key="1">
    <source>
        <dbReference type="EMBL" id="RXW11305.1"/>
    </source>
</evidence>
<dbReference type="Proteomes" id="UP000290288">
    <property type="component" value="Unassembled WGS sequence"/>
</dbReference>
<comment type="caution">
    <text evidence="1">The sequence shown here is derived from an EMBL/GenBank/DDBJ whole genome shotgun (WGS) entry which is preliminary data.</text>
</comment>
<proteinExistence type="predicted"/>
<keyword evidence="2" id="KW-1185">Reference proteome</keyword>
<dbReference type="AlphaFoldDB" id="A0A4Q2CZM8"/>
<name>A0A4Q2CZM8_9AGAR</name>
<sequence length="317" mass="36029">MKVLSDYDRFPELPEDIGRTVFELAAENGDGPSCALVSKRVRFWVEPKIYHRVMLRRVAVADLFCRTLLDAETHKPPEFFATHVKVFILAYINVNEKIAAALKKCRGVRTLLIWDLGSEMQEIFGSTESLLSLNPTGISICGQMIAEGQDGIFHHPIFRNVTHLDLACFDEDDLRRWGKNLSQLKCLTHFSLDLRYRSSSPAQMAREALCLCASELRIFIIWCYGDHFFESHISFGDVKAIWEGEVDMRAVTGCMHGRPAELLAIFRDSGDIFRDWAGTSVDPENDFWAQAEAVVQGRRQRLEQVGITTSHVILSFN</sequence>
<dbReference type="EMBL" id="SDEE01002057">
    <property type="protein sequence ID" value="RXW11305.1"/>
    <property type="molecule type" value="Genomic_DNA"/>
</dbReference>
<evidence type="ECO:0008006" key="3">
    <source>
        <dbReference type="Google" id="ProtNLM"/>
    </source>
</evidence>
<reference evidence="1 2" key="1">
    <citation type="submission" date="2019-01" db="EMBL/GenBank/DDBJ databases">
        <title>Draft genome sequence of Psathyrella aberdarensis IHI B618.</title>
        <authorList>
            <person name="Buettner E."/>
            <person name="Kellner H."/>
        </authorList>
    </citation>
    <scope>NUCLEOTIDE SEQUENCE [LARGE SCALE GENOMIC DNA]</scope>
    <source>
        <strain evidence="1 2">IHI B618</strain>
    </source>
</reference>